<sequence length="165" mass="17257">MRLTTGPFPREPYGKERLVPQGPGSSTEGDSEAAPGARGRGELVGASDSKNRGPLCGIQSHARASSSAFGSEKRLCSRVSLPRRPRYCPGAPGPREGRVQSSPRLSCLPRAGSCIISISSEAGPGLGEEEEGRRESASEKEKVGSASPSRLSTRGAWAAQPGRSR</sequence>
<keyword evidence="3" id="KW-1185">Reference proteome</keyword>
<evidence type="ECO:0000256" key="1">
    <source>
        <dbReference type="SAM" id="MobiDB-lite"/>
    </source>
</evidence>
<gene>
    <name evidence="2" type="ORF">HJG63_008544</name>
</gene>
<protein>
    <submittedName>
        <fullName evidence="2">Uncharacterized protein</fullName>
    </submittedName>
</protein>
<name>A0A7J8DHQ6_ROUAE</name>
<feature type="compositionally biased region" description="Basic and acidic residues" evidence="1">
    <location>
        <begin position="131"/>
        <end position="143"/>
    </location>
</feature>
<reference evidence="2 3" key="1">
    <citation type="journal article" date="2020" name="Nature">
        <title>Six reference-quality genomes reveal evolution of bat adaptations.</title>
        <authorList>
            <person name="Jebb D."/>
            <person name="Huang Z."/>
            <person name="Pippel M."/>
            <person name="Hughes G.M."/>
            <person name="Lavrichenko K."/>
            <person name="Devanna P."/>
            <person name="Winkler S."/>
            <person name="Jermiin L.S."/>
            <person name="Skirmuntt E.C."/>
            <person name="Katzourakis A."/>
            <person name="Burkitt-Gray L."/>
            <person name="Ray D.A."/>
            <person name="Sullivan K.A.M."/>
            <person name="Roscito J.G."/>
            <person name="Kirilenko B.M."/>
            <person name="Davalos L.M."/>
            <person name="Corthals A.P."/>
            <person name="Power M.L."/>
            <person name="Jones G."/>
            <person name="Ransome R.D."/>
            <person name="Dechmann D.K.N."/>
            <person name="Locatelli A.G."/>
            <person name="Puechmaille S.J."/>
            <person name="Fedrigo O."/>
            <person name="Jarvis E.D."/>
            <person name="Hiller M."/>
            <person name="Vernes S.C."/>
            <person name="Myers E.W."/>
            <person name="Teeling E.C."/>
        </authorList>
    </citation>
    <scope>NUCLEOTIDE SEQUENCE [LARGE SCALE GENOMIC DNA]</scope>
    <source>
        <strain evidence="2">MRouAeg1</strain>
        <tissue evidence="2">Muscle</tissue>
    </source>
</reference>
<evidence type="ECO:0000313" key="3">
    <source>
        <dbReference type="Proteomes" id="UP000593571"/>
    </source>
</evidence>
<proteinExistence type="predicted"/>
<evidence type="ECO:0000313" key="2">
    <source>
        <dbReference type="EMBL" id="KAF6422708.1"/>
    </source>
</evidence>
<organism evidence="2 3">
    <name type="scientific">Rousettus aegyptiacus</name>
    <name type="common">Egyptian fruit bat</name>
    <name type="synonym">Pteropus aegyptiacus</name>
    <dbReference type="NCBI Taxonomy" id="9407"/>
    <lineage>
        <taxon>Eukaryota</taxon>
        <taxon>Metazoa</taxon>
        <taxon>Chordata</taxon>
        <taxon>Craniata</taxon>
        <taxon>Vertebrata</taxon>
        <taxon>Euteleostomi</taxon>
        <taxon>Mammalia</taxon>
        <taxon>Eutheria</taxon>
        <taxon>Laurasiatheria</taxon>
        <taxon>Chiroptera</taxon>
        <taxon>Yinpterochiroptera</taxon>
        <taxon>Pteropodoidea</taxon>
        <taxon>Pteropodidae</taxon>
        <taxon>Rousettinae</taxon>
        <taxon>Rousettus</taxon>
    </lineage>
</organism>
<dbReference type="AlphaFoldDB" id="A0A7J8DHQ6"/>
<dbReference type="EMBL" id="JACASE010000012">
    <property type="protein sequence ID" value="KAF6422708.1"/>
    <property type="molecule type" value="Genomic_DNA"/>
</dbReference>
<comment type="caution">
    <text evidence="2">The sequence shown here is derived from an EMBL/GenBank/DDBJ whole genome shotgun (WGS) entry which is preliminary data.</text>
</comment>
<feature type="region of interest" description="Disordered" evidence="1">
    <location>
        <begin position="118"/>
        <end position="165"/>
    </location>
</feature>
<accession>A0A7J8DHQ6</accession>
<dbReference type="Proteomes" id="UP000593571">
    <property type="component" value="Unassembled WGS sequence"/>
</dbReference>
<feature type="region of interest" description="Disordered" evidence="1">
    <location>
        <begin position="1"/>
        <end position="104"/>
    </location>
</feature>